<dbReference type="PANTHER" id="PTHR47966:SF65">
    <property type="entry name" value="ASPARTIC-TYPE ENDOPEPTIDASE"/>
    <property type="match status" value="1"/>
</dbReference>
<keyword evidence="6" id="KW-1185">Reference proteome</keyword>
<dbReference type="PANTHER" id="PTHR47966">
    <property type="entry name" value="BETA-SITE APP-CLEAVING ENZYME, ISOFORM A-RELATED"/>
    <property type="match status" value="1"/>
</dbReference>
<feature type="region of interest" description="Disordered" evidence="2">
    <location>
        <begin position="667"/>
        <end position="686"/>
    </location>
</feature>
<dbReference type="GO" id="GO:0016747">
    <property type="term" value="F:acyltransferase activity, transferring groups other than amino-acyl groups"/>
    <property type="evidence" value="ECO:0007669"/>
    <property type="project" value="InterPro"/>
</dbReference>
<dbReference type="GO" id="GO:0004190">
    <property type="term" value="F:aspartic-type endopeptidase activity"/>
    <property type="evidence" value="ECO:0007669"/>
    <property type="project" value="InterPro"/>
</dbReference>
<evidence type="ECO:0000313" key="5">
    <source>
        <dbReference type="EMBL" id="QLI66073.1"/>
    </source>
</evidence>
<dbReference type="SUPFAM" id="SSF55729">
    <property type="entry name" value="Acyl-CoA N-acyltransferases (Nat)"/>
    <property type="match status" value="2"/>
</dbReference>
<dbReference type="InterPro" id="IPR016181">
    <property type="entry name" value="Acyl_CoA_acyltransferase"/>
</dbReference>
<evidence type="ECO:0000256" key="1">
    <source>
        <dbReference type="ARBA" id="ARBA00007447"/>
    </source>
</evidence>
<dbReference type="GeneID" id="26238929"/>
<evidence type="ECO:0008006" key="7">
    <source>
        <dbReference type="Google" id="ProtNLM"/>
    </source>
</evidence>
<dbReference type="PROSITE" id="PS51767">
    <property type="entry name" value="PEPTIDASE_A1"/>
    <property type="match status" value="1"/>
</dbReference>
<gene>
    <name evidence="5" type="ORF">G6M90_00g010320</name>
</gene>
<reference evidence="5 6" key="1">
    <citation type="submission" date="2020-07" db="EMBL/GenBank/DDBJ databases">
        <title>Telomere length de novo assembly of all 7 chromosomes of the fungus, Metarhizium brunneum, using a novel assembly pipeline.</title>
        <authorList>
            <person name="Saud z."/>
            <person name="Kortsinoglou A."/>
            <person name="Kouvelis V.N."/>
            <person name="Butt T.M."/>
        </authorList>
    </citation>
    <scope>NUCLEOTIDE SEQUENCE [LARGE SCALE GENOMIC DNA]</scope>
    <source>
        <strain evidence="5 6">4556</strain>
    </source>
</reference>
<name>A0A7D5UTD3_9HYPO</name>
<feature type="domain" description="N-acetyltransferase" evidence="3">
    <location>
        <begin position="1"/>
        <end position="163"/>
    </location>
</feature>
<evidence type="ECO:0000313" key="6">
    <source>
        <dbReference type="Proteomes" id="UP000510686"/>
    </source>
</evidence>
<dbReference type="Pfam" id="PF00583">
    <property type="entry name" value="Acetyltransf_1"/>
    <property type="match status" value="1"/>
</dbReference>
<dbReference type="Gene3D" id="3.40.630.30">
    <property type="match status" value="1"/>
</dbReference>
<dbReference type="RefSeq" id="XP_014549485.2">
    <property type="nucleotide sequence ID" value="XM_014693999.2"/>
</dbReference>
<dbReference type="InterPro" id="IPR033121">
    <property type="entry name" value="PEPTIDASE_A1"/>
</dbReference>
<dbReference type="CDD" id="cd04301">
    <property type="entry name" value="NAT_SF"/>
    <property type="match status" value="1"/>
</dbReference>
<comment type="similarity">
    <text evidence="1">Belongs to the peptidase A1 family.</text>
</comment>
<evidence type="ECO:0000259" key="4">
    <source>
        <dbReference type="PROSITE" id="PS51767"/>
    </source>
</evidence>
<sequence length="710" mass="77250">MESRPISELSNSQIAELFNKSFEDYIGTLVNFTAESMSNYITLNYLSKAHSHAFYGSDNPDEPIGFALIAIRPDKPTETRLGAMGIVKASRGKGVGPKALKMVFDAEKARGMSTVGFECIQQNAPAVKMYTNAGCIITRELLGWQHTPRQGEFPADSEPKPCSFEEVDALVKTYAAGDLPWQAWGFDKTPETNRAFRLGDAYCVVTDPEDKEKDTVKLACLIVAPQSRRKGEATRLAKAMMGRFPEKKWMVPPIFPKEYGQGLAKKLGFQKTELTQYQLDNQCICVAHNFTSVLHPPADIHLHLNRHPLDGGLVQDRELIRRYDAVEKGQYANKPHQATQNTNGLSPTTNQIFPDPANIRRARVIFSTVLPGTSLKVVGMGDFNASYLDQRNVRGGFAKDTVTINGRSIRNQKLGLIRSQTPGTGLLGLGLSEGVAAAEKYHTVVDNLVTEGHIERAAFSLFLNRSSSSSNVTGIILFGGIDTEKYMGNLATLPLVPGFKPGAGVVAYAVHTSGLALDKDNGQDLTFLLNEYVKPVWDNLGVEIAQKRAFIDCKYTEDEGRDVTVDVAFPNKMNNVPLRKLVVDTGNPGLLKLLGLKLEPPCIFGLQGTSANNSTGNRFVIVGSNVLRSAHVVYNATNKQVGIIQANVGSTSCNIVGLKAGTDSPAVTGANANQTNNQPRSEGNSAGDMVTRRCVWTVAIILSTVVFPDI</sequence>
<feature type="domain" description="Peptidase A1" evidence="4">
    <location>
        <begin position="337"/>
        <end position="644"/>
    </location>
</feature>
<dbReference type="PROSITE" id="PS51186">
    <property type="entry name" value="GNAT"/>
    <property type="match status" value="1"/>
</dbReference>
<dbReference type="Gene3D" id="2.40.70.10">
    <property type="entry name" value="Acid Proteases"/>
    <property type="match status" value="2"/>
</dbReference>
<dbReference type="Pfam" id="PF00026">
    <property type="entry name" value="Asp"/>
    <property type="match status" value="1"/>
</dbReference>
<organism evidence="5 6">
    <name type="scientific">Metarhizium brunneum</name>
    <dbReference type="NCBI Taxonomy" id="500148"/>
    <lineage>
        <taxon>Eukaryota</taxon>
        <taxon>Fungi</taxon>
        <taxon>Dikarya</taxon>
        <taxon>Ascomycota</taxon>
        <taxon>Pezizomycotina</taxon>
        <taxon>Sordariomycetes</taxon>
        <taxon>Hypocreomycetidae</taxon>
        <taxon>Hypocreales</taxon>
        <taxon>Clavicipitaceae</taxon>
        <taxon>Metarhizium</taxon>
    </lineage>
</organism>
<evidence type="ECO:0000256" key="2">
    <source>
        <dbReference type="SAM" id="MobiDB-lite"/>
    </source>
</evidence>
<accession>A0A7D5UTD3</accession>
<dbReference type="OrthoDB" id="9975416at2759"/>
<evidence type="ECO:0000259" key="3">
    <source>
        <dbReference type="PROSITE" id="PS51186"/>
    </source>
</evidence>
<protein>
    <recommendedName>
        <fullName evidence="7">N-acetyltransferase domain-containing protein</fullName>
    </recommendedName>
</protein>
<dbReference type="SUPFAM" id="SSF50630">
    <property type="entry name" value="Acid proteases"/>
    <property type="match status" value="1"/>
</dbReference>
<dbReference type="Proteomes" id="UP000510686">
    <property type="component" value="Chromosome 1"/>
</dbReference>
<dbReference type="KEGG" id="mbrn:26238929"/>
<dbReference type="EMBL" id="CP058932">
    <property type="protein sequence ID" value="QLI66073.1"/>
    <property type="molecule type" value="Genomic_DNA"/>
</dbReference>
<proteinExistence type="inferred from homology"/>
<feature type="compositionally biased region" description="Polar residues" evidence="2">
    <location>
        <begin position="670"/>
        <end position="684"/>
    </location>
</feature>
<dbReference type="InterPro" id="IPR001461">
    <property type="entry name" value="Aspartic_peptidase_A1"/>
</dbReference>
<dbReference type="AlphaFoldDB" id="A0A7D5UTD3"/>
<dbReference type="GO" id="GO:0006508">
    <property type="term" value="P:proteolysis"/>
    <property type="evidence" value="ECO:0007669"/>
    <property type="project" value="InterPro"/>
</dbReference>
<dbReference type="InterPro" id="IPR000182">
    <property type="entry name" value="GNAT_dom"/>
</dbReference>
<dbReference type="InterPro" id="IPR021109">
    <property type="entry name" value="Peptidase_aspartic_dom_sf"/>
</dbReference>